<sequence length="383" mass="39924">MIHQVEIFPSLVVMLLLVVNSFNDRFTFLFAGFPAAANYIDLDTVIVVISPTRGDITSNVGAQIQQDKRRDGNPLQATDWMLVYKRGIAPTVVASVTSTIVPSTVLSSTFALSTVAVSSLSTILPTSESSSFVLSSTVSGSTLTTDIPSTTVSDTDLPSFLSSTVSSAEETQVSSAATVSLPVAQTQTASFISTLSTATVSLSASQTPTVSSSIPISSTATVSANTACKTNTPSQALMNIANGPIPASSSQNYSTDATDALATLLKQAPVVLAKTGTYQVDSTFLLTGPLAAGANVNLLGASFTGGVNGVGVLISSVEFKFLGNWDIQTYGDVTCTFVVNATSIDNGVAFYYVIDSTKVKNEWFGIQLSQDGKQLIVSVNHME</sequence>
<comment type="caution">
    <text evidence="1">The sequence shown here is derived from an EMBL/GenBank/DDBJ whole genome shotgun (WGS) entry which is preliminary data.</text>
</comment>
<dbReference type="EMBL" id="MCGO01000034">
    <property type="protein sequence ID" value="ORY40803.1"/>
    <property type="molecule type" value="Genomic_DNA"/>
</dbReference>
<accession>A0A1Y2C182</accession>
<gene>
    <name evidence="1" type="ORF">BCR33DRAFT_359186</name>
</gene>
<evidence type="ECO:0000313" key="1">
    <source>
        <dbReference type="EMBL" id="ORY40803.1"/>
    </source>
</evidence>
<evidence type="ECO:0000313" key="2">
    <source>
        <dbReference type="Proteomes" id="UP000193642"/>
    </source>
</evidence>
<organism evidence="1 2">
    <name type="scientific">Rhizoclosmatium globosum</name>
    <dbReference type="NCBI Taxonomy" id="329046"/>
    <lineage>
        <taxon>Eukaryota</taxon>
        <taxon>Fungi</taxon>
        <taxon>Fungi incertae sedis</taxon>
        <taxon>Chytridiomycota</taxon>
        <taxon>Chytridiomycota incertae sedis</taxon>
        <taxon>Chytridiomycetes</taxon>
        <taxon>Chytridiales</taxon>
        <taxon>Chytriomycetaceae</taxon>
        <taxon>Rhizoclosmatium</taxon>
    </lineage>
</organism>
<protein>
    <submittedName>
        <fullName evidence="1">Uncharacterized protein</fullName>
    </submittedName>
</protein>
<proteinExistence type="predicted"/>
<dbReference type="OrthoDB" id="10596397at2759"/>
<keyword evidence="2" id="KW-1185">Reference proteome</keyword>
<reference evidence="1 2" key="1">
    <citation type="submission" date="2016-07" db="EMBL/GenBank/DDBJ databases">
        <title>Pervasive Adenine N6-methylation of Active Genes in Fungi.</title>
        <authorList>
            <consortium name="DOE Joint Genome Institute"/>
            <person name="Mondo S.J."/>
            <person name="Dannebaum R.O."/>
            <person name="Kuo R.C."/>
            <person name="Labutti K."/>
            <person name="Haridas S."/>
            <person name="Kuo A."/>
            <person name="Salamov A."/>
            <person name="Ahrendt S.R."/>
            <person name="Lipzen A."/>
            <person name="Sullivan W."/>
            <person name="Andreopoulos W.B."/>
            <person name="Clum A."/>
            <person name="Lindquist E."/>
            <person name="Daum C."/>
            <person name="Ramamoorthy G.K."/>
            <person name="Gryganskyi A."/>
            <person name="Culley D."/>
            <person name="Magnuson J.K."/>
            <person name="James T.Y."/>
            <person name="O'Malley M.A."/>
            <person name="Stajich J.E."/>
            <person name="Spatafora J.W."/>
            <person name="Visel A."/>
            <person name="Grigoriev I.V."/>
        </authorList>
    </citation>
    <scope>NUCLEOTIDE SEQUENCE [LARGE SCALE GENOMIC DNA]</scope>
    <source>
        <strain evidence="1 2">JEL800</strain>
    </source>
</reference>
<dbReference type="Proteomes" id="UP000193642">
    <property type="component" value="Unassembled WGS sequence"/>
</dbReference>
<dbReference type="AlphaFoldDB" id="A0A1Y2C182"/>
<dbReference type="STRING" id="329046.A0A1Y2C182"/>
<name>A0A1Y2C182_9FUNG</name>